<dbReference type="EMBL" id="CP101987">
    <property type="protein sequence ID" value="UUI71727.1"/>
    <property type="molecule type" value="Genomic_DNA"/>
</dbReference>
<dbReference type="Proteomes" id="UP001316384">
    <property type="component" value="Chromosome"/>
</dbReference>
<evidence type="ECO:0000313" key="3">
    <source>
        <dbReference type="Proteomes" id="UP001316384"/>
    </source>
</evidence>
<sequence>MHRRHRLAAAATVVALAGSTAVLSAVPAAAASSHAELYISPSPFHPGYYIVIVTGHVHDAGPTTTVGMRLIGDDPVFNDDLGVSLATTVLGSNFAMETLVWHGTLNEDPEGGDEIFAKVSASNGWSRSTANVNGRY</sequence>
<dbReference type="RefSeq" id="WP_227576762.1">
    <property type="nucleotide sequence ID" value="NZ_CP101987.1"/>
</dbReference>
<feature type="signal peptide" evidence="1">
    <location>
        <begin position="1"/>
        <end position="24"/>
    </location>
</feature>
<feature type="chain" id="PRO_5046722024" evidence="1">
    <location>
        <begin position="25"/>
        <end position="136"/>
    </location>
</feature>
<reference evidence="2 3" key="1">
    <citation type="submission" date="2022-07" db="EMBL/GenBank/DDBJ databases">
        <title>Novel species in genus cellulomonas.</title>
        <authorList>
            <person name="Ye L."/>
        </authorList>
    </citation>
    <scope>NUCLEOTIDE SEQUENCE [LARGE SCALE GENOMIC DNA]</scope>
    <source>
        <strain evidence="3">zg-B89</strain>
    </source>
</reference>
<accession>A0ABY5KMJ3</accession>
<proteinExistence type="predicted"/>
<keyword evidence="3" id="KW-1185">Reference proteome</keyword>
<gene>
    <name evidence="2" type="ORF">NP048_18370</name>
</gene>
<keyword evidence="1" id="KW-0732">Signal</keyword>
<evidence type="ECO:0000313" key="2">
    <source>
        <dbReference type="EMBL" id="UUI71727.1"/>
    </source>
</evidence>
<evidence type="ECO:0000256" key="1">
    <source>
        <dbReference type="SAM" id="SignalP"/>
    </source>
</evidence>
<organism evidence="2 3">
    <name type="scientific">Cellulomonas xiejunii</name>
    <dbReference type="NCBI Taxonomy" id="2968083"/>
    <lineage>
        <taxon>Bacteria</taxon>
        <taxon>Bacillati</taxon>
        <taxon>Actinomycetota</taxon>
        <taxon>Actinomycetes</taxon>
        <taxon>Micrococcales</taxon>
        <taxon>Cellulomonadaceae</taxon>
        <taxon>Cellulomonas</taxon>
    </lineage>
</organism>
<name>A0ABY5KMJ3_9CELL</name>
<protein>
    <submittedName>
        <fullName evidence="2">Uncharacterized protein</fullName>
    </submittedName>
</protein>